<name>A0A0C2XEZ4_HEBCY</name>
<dbReference type="HOGENOM" id="CLU_1635609_0_0_1"/>
<protein>
    <submittedName>
        <fullName evidence="2">Uncharacterized protein</fullName>
    </submittedName>
</protein>
<dbReference type="AlphaFoldDB" id="A0A0C2XEZ4"/>
<gene>
    <name evidence="2" type="ORF">M413DRAFT_31566</name>
</gene>
<reference evidence="3" key="2">
    <citation type="submission" date="2015-01" db="EMBL/GenBank/DDBJ databases">
        <title>Evolutionary Origins and Diversification of the Mycorrhizal Mutualists.</title>
        <authorList>
            <consortium name="DOE Joint Genome Institute"/>
            <consortium name="Mycorrhizal Genomics Consortium"/>
            <person name="Kohler A."/>
            <person name="Kuo A."/>
            <person name="Nagy L.G."/>
            <person name="Floudas D."/>
            <person name="Copeland A."/>
            <person name="Barry K.W."/>
            <person name="Cichocki N."/>
            <person name="Veneault-Fourrey C."/>
            <person name="LaButti K."/>
            <person name="Lindquist E.A."/>
            <person name="Lipzen A."/>
            <person name="Lundell T."/>
            <person name="Morin E."/>
            <person name="Murat C."/>
            <person name="Riley R."/>
            <person name="Ohm R."/>
            <person name="Sun H."/>
            <person name="Tunlid A."/>
            <person name="Henrissat B."/>
            <person name="Grigoriev I.V."/>
            <person name="Hibbett D.S."/>
            <person name="Martin F."/>
        </authorList>
    </citation>
    <scope>NUCLEOTIDE SEQUENCE [LARGE SCALE GENOMIC DNA]</scope>
    <source>
        <strain evidence="3">h7</strain>
    </source>
</reference>
<accession>A0A0C2XEZ4</accession>
<dbReference type="Proteomes" id="UP000053424">
    <property type="component" value="Unassembled WGS sequence"/>
</dbReference>
<evidence type="ECO:0000256" key="1">
    <source>
        <dbReference type="SAM" id="MobiDB-lite"/>
    </source>
</evidence>
<proteinExistence type="predicted"/>
<feature type="region of interest" description="Disordered" evidence="1">
    <location>
        <begin position="1"/>
        <end position="20"/>
    </location>
</feature>
<evidence type="ECO:0000313" key="3">
    <source>
        <dbReference type="Proteomes" id="UP000053424"/>
    </source>
</evidence>
<keyword evidence="3" id="KW-1185">Reference proteome</keyword>
<evidence type="ECO:0000313" key="2">
    <source>
        <dbReference type="EMBL" id="KIM36513.1"/>
    </source>
</evidence>
<dbReference type="EMBL" id="KN831804">
    <property type="protein sequence ID" value="KIM36513.1"/>
    <property type="molecule type" value="Genomic_DNA"/>
</dbReference>
<sequence length="162" mass="18264">MVPEETSEAPATPQKRPRRKKIRKPHFLYILGYYITPTSCVQRLLNVGISVTGERPSDLPGRAFVRVCRRLSAIGFPIGGRRFIDIELPSASGYLLILSTTYVKDEVPDIDEELKNKVKEARNQRCIESSGDQECTYTKLNWTVNDAVHDGLFLSPPACLKQ</sequence>
<reference evidence="2 3" key="1">
    <citation type="submission" date="2014-04" db="EMBL/GenBank/DDBJ databases">
        <authorList>
            <consortium name="DOE Joint Genome Institute"/>
            <person name="Kuo A."/>
            <person name="Gay G."/>
            <person name="Dore J."/>
            <person name="Kohler A."/>
            <person name="Nagy L.G."/>
            <person name="Floudas D."/>
            <person name="Copeland A."/>
            <person name="Barry K.W."/>
            <person name="Cichocki N."/>
            <person name="Veneault-Fourrey C."/>
            <person name="LaButti K."/>
            <person name="Lindquist E.A."/>
            <person name="Lipzen A."/>
            <person name="Lundell T."/>
            <person name="Morin E."/>
            <person name="Murat C."/>
            <person name="Sun H."/>
            <person name="Tunlid A."/>
            <person name="Henrissat B."/>
            <person name="Grigoriev I.V."/>
            <person name="Hibbett D.S."/>
            <person name="Martin F."/>
            <person name="Nordberg H.P."/>
            <person name="Cantor M.N."/>
            <person name="Hua S.X."/>
        </authorList>
    </citation>
    <scope>NUCLEOTIDE SEQUENCE [LARGE SCALE GENOMIC DNA]</scope>
    <source>
        <strain evidence="3">h7</strain>
    </source>
</reference>
<organism evidence="2 3">
    <name type="scientific">Hebeloma cylindrosporum</name>
    <dbReference type="NCBI Taxonomy" id="76867"/>
    <lineage>
        <taxon>Eukaryota</taxon>
        <taxon>Fungi</taxon>
        <taxon>Dikarya</taxon>
        <taxon>Basidiomycota</taxon>
        <taxon>Agaricomycotina</taxon>
        <taxon>Agaricomycetes</taxon>
        <taxon>Agaricomycetidae</taxon>
        <taxon>Agaricales</taxon>
        <taxon>Agaricineae</taxon>
        <taxon>Hymenogastraceae</taxon>
        <taxon>Hebeloma</taxon>
    </lineage>
</organism>